<dbReference type="PANTHER" id="PTHR30143">
    <property type="entry name" value="ACID HYDRATASE"/>
    <property type="match status" value="1"/>
</dbReference>
<accession>A0ABU2NFS0</accession>
<proteinExistence type="predicted"/>
<reference evidence="2" key="1">
    <citation type="submission" date="2023-07" db="EMBL/GenBank/DDBJ databases">
        <title>30 novel species of actinomycetes from the DSMZ collection.</title>
        <authorList>
            <person name="Nouioui I."/>
        </authorList>
    </citation>
    <scope>NUCLEOTIDE SEQUENCE [LARGE SCALE GENOMIC DNA]</scope>
    <source>
        <strain evidence="2">DSM 45834</strain>
    </source>
</reference>
<name>A0ABU2NFS0_9PSEU</name>
<dbReference type="EMBL" id="JAVREJ010000018">
    <property type="protein sequence ID" value="MDT0352437.1"/>
    <property type="molecule type" value="Genomic_DNA"/>
</dbReference>
<dbReference type="Proteomes" id="UP001183202">
    <property type="component" value="Unassembled WGS sequence"/>
</dbReference>
<keyword evidence="2" id="KW-1185">Reference proteome</keyword>
<organism evidence="1 2">
    <name type="scientific">Pseudonocardia charpentierae</name>
    <dbReference type="NCBI Taxonomy" id="3075545"/>
    <lineage>
        <taxon>Bacteria</taxon>
        <taxon>Bacillati</taxon>
        <taxon>Actinomycetota</taxon>
        <taxon>Actinomycetes</taxon>
        <taxon>Pseudonocardiales</taxon>
        <taxon>Pseudonocardiaceae</taxon>
        <taxon>Pseudonocardia</taxon>
    </lineage>
</organism>
<evidence type="ECO:0000313" key="1">
    <source>
        <dbReference type="EMBL" id="MDT0352437.1"/>
    </source>
</evidence>
<dbReference type="Gene3D" id="3.90.850.10">
    <property type="entry name" value="Fumarylacetoacetase-like, C-terminal domain"/>
    <property type="match status" value="1"/>
</dbReference>
<dbReference type="PANTHER" id="PTHR30143:SF0">
    <property type="entry name" value="2-KETO-4-PENTENOATE HYDRATASE"/>
    <property type="match status" value="1"/>
</dbReference>
<dbReference type="SUPFAM" id="SSF56529">
    <property type="entry name" value="FAH"/>
    <property type="match status" value="1"/>
</dbReference>
<protein>
    <submittedName>
        <fullName evidence="1">4-oxalocrotonate decarboxylase</fullName>
    </submittedName>
</protein>
<evidence type="ECO:0000313" key="2">
    <source>
        <dbReference type="Proteomes" id="UP001183202"/>
    </source>
</evidence>
<dbReference type="InterPro" id="IPR036663">
    <property type="entry name" value="Fumarylacetoacetase_C_sf"/>
</dbReference>
<comment type="caution">
    <text evidence="1">The sequence shown here is derived from an EMBL/GenBank/DDBJ whole genome shotgun (WGS) entry which is preliminary data.</text>
</comment>
<dbReference type="InterPro" id="IPR050772">
    <property type="entry name" value="Hydratase-Decarb/MhpD_sf"/>
</dbReference>
<sequence length="256" mass="26785">MTSPRAIADALITAEQERKPVAPFTRKLPFFDVRTAYAAQALFVEHRLQTGEHVIGAKLGLTSAVKRKALNIHEPVFGRLTSGMLLPHGEPVHLDELIRPRAEPEIAFLVRERIEAPTTIAGVLAATEAVLAAVEVVDSRYSAPFQLPDSIADNAGAARVVLGTQARRPADLVDLAVLGCVFRSRGGIETAAGGAVMGHPAAALVWLAEALAERGEGIEPGSVVLSGGLTASVLLQADGVVTAEFDGLGSIGVHCV</sequence>
<gene>
    <name evidence="1" type="ORF">RM445_23190</name>
</gene>
<dbReference type="RefSeq" id="WP_311558942.1">
    <property type="nucleotide sequence ID" value="NZ_JAVREJ010000018.1"/>
</dbReference>